<name>A0AAV2E5S8_9ROSI</name>
<keyword evidence="6 8" id="KW-0472">Membrane</keyword>
<evidence type="ECO:0000256" key="3">
    <source>
        <dbReference type="ARBA" id="ARBA00022448"/>
    </source>
</evidence>
<evidence type="ECO:0000256" key="1">
    <source>
        <dbReference type="ARBA" id="ARBA00004141"/>
    </source>
</evidence>
<evidence type="ECO:0008006" key="11">
    <source>
        <dbReference type="Google" id="ProtNLM"/>
    </source>
</evidence>
<feature type="region of interest" description="Disordered" evidence="7">
    <location>
        <begin position="1"/>
        <end position="25"/>
    </location>
</feature>
<dbReference type="InterPro" id="IPR045018">
    <property type="entry name" value="Azg-like"/>
</dbReference>
<comment type="similarity">
    <text evidence="2">Belongs to the nucleobase:cation symporter-2 (NCS2) (TC 2.A.40) family. Azg-like subfamily.</text>
</comment>
<dbReference type="GO" id="GO:0005886">
    <property type="term" value="C:plasma membrane"/>
    <property type="evidence" value="ECO:0007669"/>
    <property type="project" value="TreeGrafter"/>
</dbReference>
<feature type="transmembrane region" description="Helical" evidence="8">
    <location>
        <begin position="521"/>
        <end position="549"/>
    </location>
</feature>
<evidence type="ECO:0000256" key="2">
    <source>
        <dbReference type="ARBA" id="ARBA00005697"/>
    </source>
</evidence>
<comment type="subcellular location">
    <subcellularLocation>
        <location evidence="1">Membrane</location>
        <topology evidence="1">Multi-pass membrane protein</topology>
    </subcellularLocation>
</comment>
<organism evidence="9 10">
    <name type="scientific">Linum trigynum</name>
    <dbReference type="NCBI Taxonomy" id="586398"/>
    <lineage>
        <taxon>Eukaryota</taxon>
        <taxon>Viridiplantae</taxon>
        <taxon>Streptophyta</taxon>
        <taxon>Embryophyta</taxon>
        <taxon>Tracheophyta</taxon>
        <taxon>Spermatophyta</taxon>
        <taxon>Magnoliopsida</taxon>
        <taxon>eudicotyledons</taxon>
        <taxon>Gunneridae</taxon>
        <taxon>Pentapetalae</taxon>
        <taxon>rosids</taxon>
        <taxon>fabids</taxon>
        <taxon>Malpighiales</taxon>
        <taxon>Linaceae</taxon>
        <taxon>Linum</taxon>
    </lineage>
</organism>
<keyword evidence="4 8" id="KW-0812">Transmembrane</keyword>
<feature type="transmembrane region" description="Helical" evidence="8">
    <location>
        <begin position="140"/>
        <end position="159"/>
    </location>
</feature>
<dbReference type="PANTHER" id="PTHR43337">
    <property type="entry name" value="XANTHINE/URACIL PERMEASE C887.17-RELATED"/>
    <property type="match status" value="1"/>
</dbReference>
<dbReference type="AlphaFoldDB" id="A0AAV2E5S8"/>
<dbReference type="Pfam" id="PF00860">
    <property type="entry name" value="Xan_ur_permease"/>
    <property type="match status" value="1"/>
</dbReference>
<evidence type="ECO:0000313" key="10">
    <source>
        <dbReference type="Proteomes" id="UP001497516"/>
    </source>
</evidence>
<feature type="transmembrane region" description="Helical" evidence="8">
    <location>
        <begin position="464"/>
        <end position="482"/>
    </location>
</feature>
<feature type="transmembrane region" description="Helical" evidence="8">
    <location>
        <begin position="327"/>
        <end position="343"/>
    </location>
</feature>
<dbReference type="GO" id="GO:0015854">
    <property type="term" value="P:guanine transport"/>
    <property type="evidence" value="ECO:0007669"/>
    <property type="project" value="TreeGrafter"/>
</dbReference>
<keyword evidence="5 8" id="KW-1133">Transmembrane helix</keyword>
<dbReference type="EMBL" id="OZ034817">
    <property type="protein sequence ID" value="CAL1381288.1"/>
    <property type="molecule type" value="Genomic_DNA"/>
</dbReference>
<keyword evidence="10" id="KW-1185">Reference proteome</keyword>
<reference evidence="9 10" key="1">
    <citation type="submission" date="2024-04" db="EMBL/GenBank/DDBJ databases">
        <authorList>
            <person name="Fracassetti M."/>
        </authorList>
    </citation>
    <scope>NUCLEOTIDE SEQUENCE [LARGE SCALE GENOMIC DNA]</scope>
</reference>
<protein>
    <recommendedName>
        <fullName evidence="11">Adenine/guanine permease AZG1</fullName>
    </recommendedName>
</protein>
<keyword evidence="3" id="KW-0813">Transport</keyword>
<evidence type="ECO:0000256" key="4">
    <source>
        <dbReference type="ARBA" id="ARBA00022692"/>
    </source>
</evidence>
<evidence type="ECO:0000313" key="9">
    <source>
        <dbReference type="EMBL" id="CAL1381288.1"/>
    </source>
</evidence>
<feature type="transmembrane region" description="Helical" evidence="8">
    <location>
        <begin position="224"/>
        <end position="241"/>
    </location>
</feature>
<gene>
    <name evidence="9" type="ORF">LTRI10_LOCUS22675</name>
</gene>
<dbReference type="GO" id="GO:0015853">
    <property type="term" value="P:adenine transport"/>
    <property type="evidence" value="ECO:0007669"/>
    <property type="project" value="TreeGrafter"/>
</dbReference>
<feature type="compositionally biased region" description="Pro residues" evidence="7">
    <location>
        <begin position="9"/>
        <end position="22"/>
    </location>
</feature>
<dbReference type="GO" id="GO:0005345">
    <property type="term" value="F:purine nucleobase transmembrane transporter activity"/>
    <property type="evidence" value="ECO:0007669"/>
    <property type="project" value="TreeGrafter"/>
</dbReference>
<evidence type="ECO:0000256" key="8">
    <source>
        <dbReference type="SAM" id="Phobius"/>
    </source>
</evidence>
<feature type="transmembrane region" description="Helical" evidence="8">
    <location>
        <begin position="427"/>
        <end position="452"/>
    </location>
</feature>
<dbReference type="PANTHER" id="PTHR43337:SF19">
    <property type="entry name" value="ADENINE_GUANINE PERMEASE AZG1"/>
    <property type="match status" value="1"/>
</dbReference>
<feature type="region of interest" description="Disordered" evidence="7">
    <location>
        <begin position="574"/>
        <end position="598"/>
    </location>
</feature>
<evidence type="ECO:0000256" key="7">
    <source>
        <dbReference type="SAM" id="MobiDB-lite"/>
    </source>
</evidence>
<dbReference type="Proteomes" id="UP001497516">
    <property type="component" value="Chromosome 4"/>
</dbReference>
<feature type="transmembrane region" description="Helical" evidence="8">
    <location>
        <begin position="193"/>
        <end position="212"/>
    </location>
</feature>
<dbReference type="InterPro" id="IPR006043">
    <property type="entry name" value="NCS2"/>
</dbReference>
<feature type="transmembrane region" description="Helical" evidence="8">
    <location>
        <begin position="488"/>
        <end position="509"/>
    </location>
</feature>
<proteinExistence type="inferred from homology"/>
<accession>A0AAV2E5S8</accession>
<feature type="transmembrane region" description="Helical" evidence="8">
    <location>
        <begin position="304"/>
        <end position="320"/>
    </location>
</feature>
<evidence type="ECO:0000256" key="5">
    <source>
        <dbReference type="ARBA" id="ARBA00022989"/>
    </source>
</evidence>
<sequence>MVDMDDPESAPPPLPPPPPAPTRPSSFVTGLNSAVAASPVGKRFKLDARNTTFTTELRAGTATFLTMAYILAVNASILTDSGGTCSVSDCLPLCSDPAVPLPNCSGGSPPLRLVQPDDSCKFDPVNPGYSACLDRIRKDLIVATVASSLIGCVIMGAFANLPLALAPGMGSNAYFAYTVVGFHGSGNVSYQSALAAVFIEGLIFLAISAVGLRARIAKLVPKPVRISSSAGIGLFLAFIGLQSNQGIGLVGYSSSTLVTLGACPKSSRASLAPVIAMANGTVSLIPGGTVSGDILCLRGRMESPTFWLGIVGFIIIAYCLVKNIKGAMIYGIVFVTAVSWFRHTKVTAFPDDSAGDAAFEYFRKVVDVHAIKSTAGALSFKGIGSGQFWEALITFLYVDVLDTTGTLYSMARFAGFADENGDFEGQYFAFMSDATSIVVGSLLGTSPVTAFIESSTGIREGGRTGITALTVGGYFFLAFFFTPLLASIPAWAVGPPLILVGVLMMRSVVEIEWDDMRQAIPAFVTLILMPLTYSIAYGLIGGIGTYVVLNALDWGEEGLAKLGVLKRRDGGGGGGFVGSRGEGTRRDGNVKAAGEDGV</sequence>
<evidence type="ECO:0000256" key="6">
    <source>
        <dbReference type="ARBA" id="ARBA00023136"/>
    </source>
</evidence>